<evidence type="ECO:0000313" key="1">
    <source>
        <dbReference type="EMBL" id="VDC28262.1"/>
    </source>
</evidence>
<dbReference type="EMBL" id="UXAW01000067">
    <property type="protein sequence ID" value="VDC28262.1"/>
    <property type="molecule type" value="Genomic_DNA"/>
</dbReference>
<dbReference type="RefSeq" id="WP_124086602.1">
    <property type="nucleotide sequence ID" value="NZ_UXAW01000067.1"/>
</dbReference>
<gene>
    <name evidence="1" type="ORF">XINFAN_02037</name>
</gene>
<evidence type="ECO:0000313" key="2">
    <source>
        <dbReference type="Proteomes" id="UP000277498"/>
    </source>
</evidence>
<name>A0A3P5XBM2_9RHOB</name>
<dbReference type="OrthoDB" id="6702715at2"/>
<reference evidence="1 2" key="1">
    <citation type="submission" date="2018-11" db="EMBL/GenBank/DDBJ databases">
        <authorList>
            <person name="Criscuolo A."/>
        </authorList>
    </citation>
    <scope>NUCLEOTIDE SEQUENCE [LARGE SCALE GENOMIC DNA]</scope>
    <source>
        <strain evidence="1">ACIP111625</strain>
    </source>
</reference>
<dbReference type="Proteomes" id="UP000277498">
    <property type="component" value="Unassembled WGS sequence"/>
</dbReference>
<organism evidence="1 2">
    <name type="scientific">Pseudogemmobacter humi</name>
    <dbReference type="NCBI Taxonomy" id="2483812"/>
    <lineage>
        <taxon>Bacteria</taxon>
        <taxon>Pseudomonadati</taxon>
        <taxon>Pseudomonadota</taxon>
        <taxon>Alphaproteobacteria</taxon>
        <taxon>Rhodobacterales</taxon>
        <taxon>Paracoccaceae</taxon>
        <taxon>Pseudogemmobacter</taxon>
    </lineage>
</organism>
<keyword evidence="2" id="KW-1185">Reference proteome</keyword>
<accession>A0A3P5XBM2</accession>
<sequence length="87" mass="9985">MMAIYPPRPAPFTCAICLQERPPPWQSRDHMDIPPICWSCEQDQTLRTGSYYVRNPDQRLAKQIGALAEMLQIEAYRASQNMGPLYG</sequence>
<dbReference type="AlphaFoldDB" id="A0A3P5XBM2"/>
<proteinExistence type="predicted"/>
<protein>
    <submittedName>
        <fullName evidence="1">Uncharacterized protein</fullName>
    </submittedName>
</protein>